<evidence type="ECO:0000313" key="8">
    <source>
        <dbReference type="Proteomes" id="UP000095767"/>
    </source>
</evidence>
<reference evidence="7 8" key="1">
    <citation type="submission" date="2016-09" db="EMBL/GenBank/DDBJ databases">
        <title>The draft genome of Dichanthelium oligosanthes: A C3 panicoid grass species.</title>
        <authorList>
            <person name="Studer A.J."/>
            <person name="Schnable J.C."/>
            <person name="Brutnell T.P."/>
        </authorList>
    </citation>
    <scope>NUCLEOTIDE SEQUENCE [LARGE SCALE GENOMIC DNA]</scope>
    <source>
        <strain evidence="8">cv. Kellogg 1175</strain>
        <tissue evidence="7">Leaf</tissue>
    </source>
</reference>
<dbReference type="STRING" id="888268.A0A1E5WLH0"/>
<dbReference type="InterPro" id="IPR028565">
    <property type="entry name" value="MHD"/>
</dbReference>
<dbReference type="GO" id="GO:0012505">
    <property type="term" value="C:endomembrane system"/>
    <property type="evidence" value="ECO:0007669"/>
    <property type="project" value="UniProtKB-SubCell"/>
</dbReference>
<organism evidence="7 8">
    <name type="scientific">Dichanthelium oligosanthes</name>
    <dbReference type="NCBI Taxonomy" id="888268"/>
    <lineage>
        <taxon>Eukaryota</taxon>
        <taxon>Viridiplantae</taxon>
        <taxon>Streptophyta</taxon>
        <taxon>Embryophyta</taxon>
        <taxon>Tracheophyta</taxon>
        <taxon>Spermatophyta</taxon>
        <taxon>Magnoliopsida</taxon>
        <taxon>Liliopsida</taxon>
        <taxon>Poales</taxon>
        <taxon>Poaceae</taxon>
        <taxon>PACMAD clade</taxon>
        <taxon>Panicoideae</taxon>
        <taxon>Panicodae</taxon>
        <taxon>Paniceae</taxon>
        <taxon>Dichantheliinae</taxon>
        <taxon>Dichanthelium</taxon>
    </lineage>
</organism>
<evidence type="ECO:0000313" key="7">
    <source>
        <dbReference type="EMBL" id="OEL38252.1"/>
    </source>
</evidence>
<feature type="domain" description="MHD" evidence="6">
    <location>
        <begin position="246"/>
        <end position="444"/>
    </location>
</feature>
<keyword evidence="2 5" id="KW-0813">Transport</keyword>
<dbReference type="PRINTS" id="PR00314">
    <property type="entry name" value="CLATHRINADPT"/>
</dbReference>
<dbReference type="GO" id="GO:0030131">
    <property type="term" value="C:clathrin adaptor complex"/>
    <property type="evidence" value="ECO:0007669"/>
    <property type="project" value="UniProtKB-UniRule"/>
</dbReference>
<dbReference type="InterPro" id="IPR001392">
    <property type="entry name" value="Clathrin_mu"/>
</dbReference>
<evidence type="ECO:0000256" key="5">
    <source>
        <dbReference type="PIRNR" id="PIRNR005992"/>
    </source>
</evidence>
<evidence type="ECO:0000256" key="4">
    <source>
        <dbReference type="ARBA" id="ARBA00023136"/>
    </source>
</evidence>
<name>A0A1E5WLH0_9POAL</name>
<dbReference type="Gene3D" id="3.30.450.60">
    <property type="match status" value="1"/>
</dbReference>
<protein>
    <submittedName>
        <fullName evidence="7">AP-3 complex subunit mu</fullName>
    </submittedName>
</protein>
<evidence type="ECO:0000256" key="2">
    <source>
        <dbReference type="ARBA" id="ARBA00022448"/>
    </source>
</evidence>
<keyword evidence="4" id="KW-0472">Membrane</keyword>
<proteinExistence type="inferred from homology"/>
<dbReference type="InterPro" id="IPR036168">
    <property type="entry name" value="AP2_Mu_C_sf"/>
</dbReference>
<dbReference type="EMBL" id="LWDX02002461">
    <property type="protein sequence ID" value="OEL38252.1"/>
    <property type="molecule type" value="Genomic_DNA"/>
</dbReference>
<dbReference type="InterPro" id="IPR011012">
    <property type="entry name" value="Longin-like_dom_sf"/>
</dbReference>
<evidence type="ECO:0000256" key="1">
    <source>
        <dbReference type="ARBA" id="ARBA00004308"/>
    </source>
</evidence>
<dbReference type="InterPro" id="IPR050431">
    <property type="entry name" value="Adaptor_comp_med_subunit"/>
</dbReference>
<comment type="similarity">
    <text evidence="5">Belongs to the adaptor complexes medium subunit family.</text>
</comment>
<dbReference type="GO" id="GO:0016192">
    <property type="term" value="P:vesicle-mediated transport"/>
    <property type="evidence" value="ECO:0007669"/>
    <property type="project" value="InterPro"/>
</dbReference>
<dbReference type="CDD" id="cd09252">
    <property type="entry name" value="AP-3_Mu3_Cterm"/>
    <property type="match status" value="1"/>
</dbReference>
<evidence type="ECO:0000256" key="3">
    <source>
        <dbReference type="ARBA" id="ARBA00022927"/>
    </source>
</evidence>
<dbReference type="PROSITE" id="PS51072">
    <property type="entry name" value="MHD"/>
    <property type="match status" value="1"/>
</dbReference>
<dbReference type="OrthoDB" id="870at2759"/>
<dbReference type="SUPFAM" id="SSF49447">
    <property type="entry name" value="Second domain of Mu2 adaptin subunit (ap50) of ap2 adaptor"/>
    <property type="match status" value="1"/>
</dbReference>
<dbReference type="AlphaFoldDB" id="A0A1E5WLH0"/>
<keyword evidence="3 5" id="KW-0653">Protein transport</keyword>
<evidence type="ECO:0000259" key="6">
    <source>
        <dbReference type="PROSITE" id="PS51072"/>
    </source>
</evidence>
<gene>
    <name evidence="7" type="ORF">BAE44_0000729</name>
</gene>
<dbReference type="Gene3D" id="2.60.40.1170">
    <property type="entry name" value="Mu homology domain, subdomain B"/>
    <property type="match status" value="1"/>
</dbReference>
<comment type="subcellular location">
    <subcellularLocation>
        <location evidence="1">Endomembrane system</location>
    </subcellularLocation>
</comment>
<dbReference type="PANTHER" id="PTHR10529">
    <property type="entry name" value="AP COMPLEX SUBUNIT MU"/>
    <property type="match status" value="1"/>
</dbReference>
<dbReference type="Pfam" id="PF00928">
    <property type="entry name" value="Adap_comp_sub"/>
    <property type="match status" value="1"/>
</dbReference>
<dbReference type="PIRSF" id="PIRSF005992">
    <property type="entry name" value="Clathrin_mu"/>
    <property type="match status" value="1"/>
</dbReference>
<dbReference type="GO" id="GO:0006886">
    <property type="term" value="P:intracellular protein transport"/>
    <property type="evidence" value="ECO:0007669"/>
    <property type="project" value="UniProtKB-UniRule"/>
</dbReference>
<dbReference type="Proteomes" id="UP000095767">
    <property type="component" value="Unassembled WGS sequence"/>
</dbReference>
<sequence>MLQCIFLLSDSGEVMVEKQMAGHRVDRAICGWFWDYVVAHAAGDPSKVSTFAPCPVSNFRVFPTFAYYFLGEPYFVVLKLLLCVVGLFWALEGLAGCGVTNALLVSNLSQWCNLLGMHPSGDAPTYGNRDFEVIYGLRKSFSKLQILSEKLLSIVLSYPGYYLGDLNEDIIKDNFVIVYQILDEMMDNGFPLTTEPNILKEVIAPPNIVNKMLNVVTGKSSTLGSKPPDAAASFVPWRTTVVTNASNEVYVNIVEELDACVNREGVLVKCEAYGEVQVNCSLPGVPELTMSFANPTIINDFTFHPCVRFRPWESDQVLSFVPPHGQFKLMSYRYIFTSYFQLPPLILSADLTANYGTVDILADKTCLWSIGQIPKDKAPALSGNLRLEEGLAQLHTLPTFQVKFRIMGVALSGLQIDKLDVKNTPSAPYKGFRARTQAGKYEVRS</sequence>
<dbReference type="SUPFAM" id="SSF64356">
    <property type="entry name" value="SNARE-like"/>
    <property type="match status" value="1"/>
</dbReference>
<accession>A0A1E5WLH0</accession>
<comment type="caution">
    <text evidence="7">The sequence shown here is derived from an EMBL/GenBank/DDBJ whole genome shotgun (WGS) entry which is preliminary data.</text>
</comment>
<keyword evidence="8" id="KW-1185">Reference proteome</keyword>